<evidence type="ECO:0000259" key="2">
    <source>
        <dbReference type="Pfam" id="PF00266"/>
    </source>
</evidence>
<evidence type="ECO:0000313" key="4">
    <source>
        <dbReference type="Proteomes" id="UP000235116"/>
    </source>
</evidence>
<reference evidence="4" key="1">
    <citation type="submission" date="2017-08" db="EMBL/GenBank/DDBJ databases">
        <title>Direct submision.</title>
        <authorList>
            <person name="Kim S.-J."/>
            <person name="Rhee S.-K."/>
        </authorList>
    </citation>
    <scope>NUCLEOTIDE SEQUENCE [LARGE SCALE GENOMIC DNA]</scope>
    <source>
        <strain evidence="4">GI5</strain>
    </source>
</reference>
<keyword evidence="4" id="KW-1185">Reference proteome</keyword>
<accession>A0A2K9LRV3</accession>
<dbReference type="InterPro" id="IPR015424">
    <property type="entry name" value="PyrdxlP-dep_Trfase"/>
</dbReference>
<evidence type="ECO:0000313" key="3">
    <source>
        <dbReference type="EMBL" id="AUM15048.1"/>
    </source>
</evidence>
<sequence>MSLHQEFPLDSSICYLNHAAVAPWPKRTADAVCDFARENTQRGAANYPAWMKVEQTLRNRLAELIGAQSPRNIALQKNTSEGLSAIAYGLNWRAGDTIVITDQEFPSNRIVWESLADKGVTLCEVSLTSASPEHAIIDALDESVRLLSVSSVQYGTGLVLDLDVLGEACSQKGILFCVDAIQSIGALPFNVNQCQADFVVADGHKWMLGPEGLALFYVSDQAMDKLSLNQYGWHMVEDRGNYNVKTWEVAQDAKRFECGSPNMMGAYALNASLSLLLEYGMDNVQRELLSKVAFLEQALIRHNDLELITDTERTRRSGILTFRHRKISSESLYSQLMAQGVICACRGGGVRFSPHFYTPESQLARAVELIPA</sequence>
<dbReference type="EMBL" id="CP022684">
    <property type="protein sequence ID" value="AUM15048.1"/>
    <property type="molecule type" value="Genomic_DNA"/>
</dbReference>
<dbReference type="OrthoDB" id="9804264at2"/>
<protein>
    <submittedName>
        <fullName evidence="3">Aminotransferase</fullName>
    </submittedName>
</protein>
<dbReference type="SUPFAM" id="SSF53383">
    <property type="entry name" value="PLP-dependent transferases"/>
    <property type="match status" value="1"/>
</dbReference>
<name>A0A2K9LRV3_9GAMM</name>
<keyword evidence="3" id="KW-0808">Transferase</keyword>
<dbReference type="InterPro" id="IPR000192">
    <property type="entry name" value="Aminotrans_V_dom"/>
</dbReference>
<dbReference type="Pfam" id="PF00266">
    <property type="entry name" value="Aminotran_5"/>
    <property type="match status" value="1"/>
</dbReference>
<dbReference type="Proteomes" id="UP000235116">
    <property type="component" value="Chromosome"/>
</dbReference>
<keyword evidence="1" id="KW-0663">Pyridoxal phosphate</keyword>
<dbReference type="KEGG" id="kak:Kalk_20375"/>
<evidence type="ECO:0000256" key="1">
    <source>
        <dbReference type="ARBA" id="ARBA00022898"/>
    </source>
</evidence>
<organism evidence="3 4">
    <name type="scientific">Ketobacter alkanivorans</name>
    <dbReference type="NCBI Taxonomy" id="1917421"/>
    <lineage>
        <taxon>Bacteria</taxon>
        <taxon>Pseudomonadati</taxon>
        <taxon>Pseudomonadota</taxon>
        <taxon>Gammaproteobacteria</taxon>
        <taxon>Pseudomonadales</taxon>
        <taxon>Ketobacteraceae</taxon>
        <taxon>Ketobacter</taxon>
    </lineage>
</organism>
<dbReference type="InterPro" id="IPR015422">
    <property type="entry name" value="PyrdxlP-dep_Trfase_small"/>
</dbReference>
<dbReference type="PANTHER" id="PTHR43586:SF15">
    <property type="entry name" value="BLR3095 PROTEIN"/>
    <property type="match status" value="1"/>
</dbReference>
<dbReference type="RefSeq" id="WP_101896420.1">
    <property type="nucleotide sequence ID" value="NZ_CP022684.1"/>
</dbReference>
<dbReference type="InterPro" id="IPR015421">
    <property type="entry name" value="PyrdxlP-dep_Trfase_major"/>
</dbReference>
<proteinExistence type="predicted"/>
<dbReference type="Gene3D" id="3.90.1150.10">
    <property type="entry name" value="Aspartate Aminotransferase, domain 1"/>
    <property type="match status" value="1"/>
</dbReference>
<dbReference type="Gene3D" id="3.40.640.10">
    <property type="entry name" value="Type I PLP-dependent aspartate aminotransferase-like (Major domain)"/>
    <property type="match status" value="1"/>
</dbReference>
<keyword evidence="3" id="KW-0032">Aminotransferase</keyword>
<feature type="domain" description="Aminotransferase class V" evidence="2">
    <location>
        <begin position="15"/>
        <end position="342"/>
    </location>
</feature>
<dbReference type="GO" id="GO:0008483">
    <property type="term" value="F:transaminase activity"/>
    <property type="evidence" value="ECO:0007669"/>
    <property type="project" value="UniProtKB-KW"/>
</dbReference>
<dbReference type="AlphaFoldDB" id="A0A2K9LRV3"/>
<gene>
    <name evidence="3" type="ORF">Kalk_20375</name>
</gene>
<dbReference type="PANTHER" id="PTHR43586">
    <property type="entry name" value="CYSTEINE DESULFURASE"/>
    <property type="match status" value="1"/>
</dbReference>